<dbReference type="InterPro" id="IPR057651">
    <property type="entry name" value="Ig_TPPC8_C"/>
</dbReference>
<dbReference type="EMBL" id="CAJGYO010000001">
    <property type="protein sequence ID" value="CAD6206949.1"/>
    <property type="molecule type" value="Genomic_DNA"/>
</dbReference>
<dbReference type="InterPro" id="IPR024420">
    <property type="entry name" value="TRAPP_III_complex_Trs85"/>
</dbReference>
<name>A0A811MDA8_9POAL</name>
<dbReference type="Proteomes" id="UP000604825">
    <property type="component" value="Unassembled WGS sequence"/>
</dbReference>
<dbReference type="FunFam" id="1.25.40.10:FF:000535">
    <property type="entry name" value="Os03g0786900 protein"/>
    <property type="match status" value="1"/>
</dbReference>
<accession>A0A811MDA8</accession>
<organism evidence="3 4">
    <name type="scientific">Miscanthus lutarioriparius</name>
    <dbReference type="NCBI Taxonomy" id="422564"/>
    <lineage>
        <taxon>Eukaryota</taxon>
        <taxon>Viridiplantae</taxon>
        <taxon>Streptophyta</taxon>
        <taxon>Embryophyta</taxon>
        <taxon>Tracheophyta</taxon>
        <taxon>Spermatophyta</taxon>
        <taxon>Magnoliopsida</taxon>
        <taxon>Liliopsida</taxon>
        <taxon>Poales</taxon>
        <taxon>Poaceae</taxon>
        <taxon>PACMAD clade</taxon>
        <taxon>Panicoideae</taxon>
        <taxon>Andropogonodae</taxon>
        <taxon>Andropogoneae</taxon>
        <taxon>Saccharinae</taxon>
        <taxon>Miscanthus</taxon>
    </lineage>
</organism>
<dbReference type="Pfam" id="PF24545">
    <property type="entry name" value="Ig_TPPC8_1st"/>
    <property type="match status" value="1"/>
</dbReference>
<dbReference type="Pfam" id="PF24542">
    <property type="entry name" value="Ig_TPPC8_C"/>
    <property type="match status" value="1"/>
</dbReference>
<feature type="domain" description="TPPC8 C-terminal Ig-like" evidence="1">
    <location>
        <begin position="1091"/>
        <end position="1219"/>
    </location>
</feature>
<sequence length="1256" mass="141427">MDPLRSYLGRLLLEEITPVVMVLSTPLAEAACLPVRTASEVPYRLQMFKIRMVYASDVRKEDCEVADEMIKPVVSEANEKALPDLLSDPPQVEDVLGKPEAELCPLWIKKFNRELMRTLSFSEHETFDHPVACLLVVSSMDKEPVNKFVDLFNTNQLPSLLNDGIMDPQILKHYLVLHDQQEGPQDIAVNVLAEMRSTLGLNDCKLLCINSSTEAGGSNADNSWLPYKALGLNNHDGSCFLSVDDLNEIKDFMQDFVSNHIIPYMEQKIRVLNQQVATTRKGFRNQIKNLWWRKRDDVPEASNGPMYTFTSIESQIRVLGDFAFMLRDYELALSNYRLLATDYKLDKAWKRFAGVQEMSGLCYFILDQSRKDAEYCMENAFSTYLRIGSSGQRNATRCGLWWAEMLKTRGQYREASNVYFRVSNEEPSLHSAVLLEQAACCYLLSNPPMLRKYGFHLILAGNSYYMSDQKQHAVRVYRNALFVYKQNPWSYINNHVHFNVGRWYGVLGILDLAIKHLLEVIACSHQSLTTQNMFLTDFFHYVQSMGKKFDVYKLQLPVFNMSSLKVIYEDHRTYASDADVGVSESTWQELEEELIPSSSIVRTNWLDTQPMRKYKDSCICVAGEAVKLNVELKNPLQIPVAVSGISLICKLSTTLDALSSDVSGLDLDGGEDKVNTEPSISMFETDGDKFTLSKLDIVLGGGESKRVQLDVTPKVEGILKLVGIRWTLSESVVGYQYFEFDAQKKIKKGKRGPRRSLNNSLVVIKGLPKLTGSIDRMPTNAFAGDLKLLTLNLRNHSEYAVKGIKMKLSSPRFLIPSDSSDIGLEFPDCLKRHMQSESSVVSSKTMMDNFKSLLFAFPQDIEIQAGAALSWPIWFHAATPGNVSLYISLYYEMGSSSDIKYRTLRMHFNLEVLPSLDVSFSISTSSSRLQEYIVRMDVMNKTPSESFVLHQLSCVGGKWAVSALPSCSSINSVETVSENQAVSYFFKIKDCEADSCKEAESGSCTSDMALCPGSSTDLFDIARSPLADFHSQERYRQGKVAKGPCSLLDFVLISKAVGNSSKPTPDFELLSHHTCHCSSLSQNPIWWLMEGPRTISHDFSKSYCEVNLQLVIHNSEAHKILVRVVTFDVMPEKSQTVHPHDSTSAQGGWYDVSLENDPVKTISSSKSTHQEKQSSKSISPYVWCSLSCAQIELQPDSCARVPLKVCIFAPGTYNFSNYELQWKVHPSEGRHVDENEKLLSRGGLGHPFYVTVLQSV</sequence>
<evidence type="ECO:0000313" key="3">
    <source>
        <dbReference type="EMBL" id="CAD6206949.1"/>
    </source>
</evidence>
<dbReference type="OrthoDB" id="437922at2759"/>
<dbReference type="InterPro" id="IPR011990">
    <property type="entry name" value="TPR-like_helical_dom_sf"/>
</dbReference>
<evidence type="ECO:0000313" key="4">
    <source>
        <dbReference type="Proteomes" id="UP000604825"/>
    </source>
</evidence>
<dbReference type="GO" id="GO:1990072">
    <property type="term" value="C:TRAPPIII protein complex"/>
    <property type="evidence" value="ECO:0007669"/>
    <property type="project" value="TreeGrafter"/>
</dbReference>
<dbReference type="PANTHER" id="PTHR12975">
    <property type="entry name" value="TRANSPORT PROTEIN TRAPP"/>
    <property type="match status" value="1"/>
</dbReference>
<keyword evidence="4" id="KW-1185">Reference proteome</keyword>
<dbReference type="AlphaFoldDB" id="A0A811MDA8"/>
<reference evidence="3" key="1">
    <citation type="submission" date="2020-10" db="EMBL/GenBank/DDBJ databases">
        <authorList>
            <person name="Han B."/>
            <person name="Lu T."/>
            <person name="Zhao Q."/>
            <person name="Huang X."/>
            <person name="Zhao Y."/>
        </authorList>
    </citation>
    <scope>NUCLEOTIDE SEQUENCE</scope>
</reference>
<evidence type="ECO:0008006" key="5">
    <source>
        <dbReference type="Google" id="ProtNLM"/>
    </source>
</evidence>
<evidence type="ECO:0000259" key="1">
    <source>
        <dbReference type="Pfam" id="PF24542"/>
    </source>
</evidence>
<dbReference type="SUPFAM" id="SSF48452">
    <property type="entry name" value="TPR-like"/>
    <property type="match status" value="1"/>
</dbReference>
<dbReference type="PANTHER" id="PTHR12975:SF6">
    <property type="entry name" value="TRAFFICKING PROTEIN PARTICLE COMPLEX SUBUNIT 8"/>
    <property type="match status" value="1"/>
</dbReference>
<dbReference type="Gene3D" id="1.25.40.10">
    <property type="entry name" value="Tetratricopeptide repeat domain"/>
    <property type="match status" value="1"/>
</dbReference>
<protein>
    <recommendedName>
        <fullName evidence="5">Trafficking protein particle complex subunit 8</fullName>
    </recommendedName>
</protein>
<dbReference type="InterPro" id="IPR058541">
    <property type="entry name" value="Ig_TPPC8_1st"/>
</dbReference>
<feature type="domain" description="TPPC8 first Ig-like" evidence="2">
    <location>
        <begin position="584"/>
        <end position="743"/>
    </location>
</feature>
<proteinExistence type="predicted"/>
<gene>
    <name evidence="3" type="ORF">NCGR_LOCUS4576</name>
</gene>
<dbReference type="Pfam" id="PF12739">
    <property type="entry name" value="TRAPPC-Trs85"/>
    <property type="match status" value="1"/>
</dbReference>
<evidence type="ECO:0000259" key="2">
    <source>
        <dbReference type="Pfam" id="PF24545"/>
    </source>
</evidence>
<comment type="caution">
    <text evidence="3">The sequence shown here is derived from an EMBL/GenBank/DDBJ whole genome shotgun (WGS) entry which is preliminary data.</text>
</comment>